<dbReference type="RefSeq" id="XP_028887593.1">
    <property type="nucleotide sequence ID" value="XM_029021085.1"/>
</dbReference>
<feature type="coiled-coil region" evidence="1">
    <location>
        <begin position="242"/>
        <end position="276"/>
    </location>
</feature>
<accession>A0A1X0P9A7</accession>
<dbReference type="PANTHER" id="PTHR12509:SF9">
    <property type="entry name" value="SPERM FLAGELLAR PROTEIN 1 ISOFORM X1"/>
    <property type="match status" value="1"/>
</dbReference>
<keyword evidence="5" id="KW-1185">Reference proteome</keyword>
<protein>
    <submittedName>
        <fullName evidence="4">Sperm flagellar protein 1</fullName>
    </submittedName>
</protein>
<reference evidence="4 5" key="1">
    <citation type="submission" date="2017-03" db="EMBL/GenBank/DDBJ databases">
        <title>An alternative strategy for trypanosome survival in the mammalian bloodstream revealed through genome and transcriptome analysis of the ubiquitous bovine parasite Trypanosoma (Megatrypanum) theileri.</title>
        <authorList>
            <person name="Kelly S."/>
            <person name="Ivens A."/>
            <person name="Mott A."/>
            <person name="O'Neill E."/>
            <person name="Emms D."/>
            <person name="Macleod O."/>
            <person name="Voorheis P."/>
            <person name="Matthews J."/>
            <person name="Matthews K."/>
            <person name="Carrington M."/>
        </authorList>
    </citation>
    <scope>NUCLEOTIDE SEQUENCE [LARGE SCALE GENOMIC DNA]</scope>
    <source>
        <strain evidence="4">Edinburgh</strain>
    </source>
</reference>
<sequence length="280" mass="31978">MSVPLTEEDLHELYLWVDDIPISRPKRNIARDFSDGCCVAEVVKFFFPKLVDLHNYTPAMSMRQKKDNWDTLNNRVFRKLHFEVPQEEINDITAGVPGAIERFLRALRTKIAQIKARREEMRTMYDVATPHSAGRHSEGLSGREGGRSMSSSNNNNNNNNINNNKKNNYDNWTATGVQQMQGSSHRQGGAALNSPSMYRTPPNVKNANNEMNRPSAIPSDSNNHDNNTASFRLLLDEKDRTIFELRETVSLLSEKVSKLEELVRVKDEKLNAYRAKLGRM</sequence>
<evidence type="ECO:0000313" key="4">
    <source>
        <dbReference type="EMBL" id="ORC93527.1"/>
    </source>
</evidence>
<keyword evidence="1" id="KW-0175">Coiled coil</keyword>
<keyword evidence="4" id="KW-0966">Cell projection</keyword>
<dbReference type="VEuPathDB" id="TriTrypDB:TM35_000014040"/>
<keyword evidence="4" id="KW-0282">Flagellum</keyword>
<keyword evidence="4" id="KW-0969">Cilium</keyword>
<feature type="domain" description="Calponin-homology (CH)" evidence="3">
    <location>
        <begin position="7"/>
        <end position="112"/>
    </location>
</feature>
<evidence type="ECO:0000259" key="3">
    <source>
        <dbReference type="PROSITE" id="PS50021"/>
    </source>
</evidence>
<dbReference type="GO" id="GO:0005930">
    <property type="term" value="C:axoneme"/>
    <property type="evidence" value="ECO:0007669"/>
    <property type="project" value="TreeGrafter"/>
</dbReference>
<dbReference type="InterPro" id="IPR001715">
    <property type="entry name" value="CH_dom"/>
</dbReference>
<dbReference type="PROSITE" id="PS50021">
    <property type="entry name" value="CH"/>
    <property type="match status" value="1"/>
</dbReference>
<dbReference type="InterPro" id="IPR052111">
    <property type="entry name" value="Spermatogenesis_Ciliary_MAP"/>
</dbReference>
<dbReference type="EMBL" id="NBCO01000001">
    <property type="protein sequence ID" value="ORC93527.1"/>
    <property type="molecule type" value="Genomic_DNA"/>
</dbReference>
<evidence type="ECO:0000256" key="2">
    <source>
        <dbReference type="SAM" id="MobiDB-lite"/>
    </source>
</evidence>
<dbReference type="SUPFAM" id="SSF47576">
    <property type="entry name" value="Calponin-homology domain, CH-domain"/>
    <property type="match status" value="1"/>
</dbReference>
<comment type="caution">
    <text evidence="4">The sequence shown here is derived from an EMBL/GenBank/DDBJ whole genome shotgun (WGS) entry which is preliminary data.</text>
</comment>
<dbReference type="STRING" id="67003.A0A1X0P9A7"/>
<gene>
    <name evidence="4" type="ORF">TM35_000014040</name>
</gene>
<dbReference type="InterPro" id="IPR036872">
    <property type="entry name" value="CH_dom_sf"/>
</dbReference>
<dbReference type="Proteomes" id="UP000192257">
    <property type="component" value="Unassembled WGS sequence"/>
</dbReference>
<organism evidence="4 5">
    <name type="scientific">Trypanosoma theileri</name>
    <dbReference type="NCBI Taxonomy" id="67003"/>
    <lineage>
        <taxon>Eukaryota</taxon>
        <taxon>Discoba</taxon>
        <taxon>Euglenozoa</taxon>
        <taxon>Kinetoplastea</taxon>
        <taxon>Metakinetoplastina</taxon>
        <taxon>Trypanosomatida</taxon>
        <taxon>Trypanosomatidae</taxon>
        <taxon>Trypanosoma</taxon>
    </lineage>
</organism>
<dbReference type="AlphaFoldDB" id="A0A1X0P9A7"/>
<dbReference type="Pfam" id="PF06294">
    <property type="entry name" value="CH_2"/>
    <property type="match status" value="1"/>
</dbReference>
<name>A0A1X0P9A7_9TRYP</name>
<proteinExistence type="predicted"/>
<dbReference type="FunFam" id="1.10.418.10:FF:000059">
    <property type="entry name" value="RIKEN cDNA 6430531B16 gene"/>
    <property type="match status" value="1"/>
</dbReference>
<feature type="compositionally biased region" description="Low complexity" evidence="2">
    <location>
        <begin position="147"/>
        <end position="166"/>
    </location>
</feature>
<evidence type="ECO:0000313" key="5">
    <source>
        <dbReference type="Proteomes" id="UP000192257"/>
    </source>
</evidence>
<dbReference type="GeneID" id="39980865"/>
<dbReference type="Gene3D" id="1.10.418.10">
    <property type="entry name" value="Calponin-like domain"/>
    <property type="match status" value="1"/>
</dbReference>
<dbReference type="GO" id="GO:0051493">
    <property type="term" value="P:regulation of cytoskeleton organization"/>
    <property type="evidence" value="ECO:0007669"/>
    <property type="project" value="TreeGrafter"/>
</dbReference>
<dbReference type="PANTHER" id="PTHR12509">
    <property type="entry name" value="SPERMATOGENESIS-ASSOCIATED 4-RELATED"/>
    <property type="match status" value="1"/>
</dbReference>
<dbReference type="OrthoDB" id="193300at2759"/>
<feature type="region of interest" description="Disordered" evidence="2">
    <location>
        <begin position="128"/>
        <end position="171"/>
    </location>
</feature>
<dbReference type="GO" id="GO:0008017">
    <property type="term" value="F:microtubule binding"/>
    <property type="evidence" value="ECO:0007669"/>
    <property type="project" value="TreeGrafter"/>
</dbReference>
<dbReference type="InterPro" id="IPR010441">
    <property type="entry name" value="CH_2"/>
</dbReference>
<evidence type="ECO:0000256" key="1">
    <source>
        <dbReference type="SAM" id="Coils"/>
    </source>
</evidence>